<feature type="region of interest" description="Disordered" evidence="1">
    <location>
        <begin position="1"/>
        <end position="40"/>
    </location>
</feature>
<dbReference type="EMBL" id="JANPWB010000005">
    <property type="protein sequence ID" value="KAJ1189085.1"/>
    <property type="molecule type" value="Genomic_DNA"/>
</dbReference>
<dbReference type="AlphaFoldDB" id="A0AAV7UJ97"/>
<organism evidence="2 3">
    <name type="scientific">Pleurodeles waltl</name>
    <name type="common">Iberian ribbed newt</name>
    <dbReference type="NCBI Taxonomy" id="8319"/>
    <lineage>
        <taxon>Eukaryota</taxon>
        <taxon>Metazoa</taxon>
        <taxon>Chordata</taxon>
        <taxon>Craniata</taxon>
        <taxon>Vertebrata</taxon>
        <taxon>Euteleostomi</taxon>
        <taxon>Amphibia</taxon>
        <taxon>Batrachia</taxon>
        <taxon>Caudata</taxon>
        <taxon>Salamandroidea</taxon>
        <taxon>Salamandridae</taxon>
        <taxon>Pleurodelinae</taxon>
        <taxon>Pleurodeles</taxon>
    </lineage>
</organism>
<feature type="compositionally biased region" description="Basic and acidic residues" evidence="1">
    <location>
        <begin position="20"/>
        <end position="40"/>
    </location>
</feature>
<evidence type="ECO:0000313" key="2">
    <source>
        <dbReference type="EMBL" id="KAJ1189085.1"/>
    </source>
</evidence>
<evidence type="ECO:0000313" key="3">
    <source>
        <dbReference type="Proteomes" id="UP001066276"/>
    </source>
</evidence>
<evidence type="ECO:0000256" key="1">
    <source>
        <dbReference type="SAM" id="MobiDB-lite"/>
    </source>
</evidence>
<proteinExistence type="predicted"/>
<comment type="caution">
    <text evidence="2">The sequence shown here is derived from an EMBL/GenBank/DDBJ whole genome shotgun (WGS) entry which is preliminary data.</text>
</comment>
<name>A0AAV7UJ97_PLEWA</name>
<reference evidence="2" key="1">
    <citation type="journal article" date="2022" name="bioRxiv">
        <title>Sequencing and chromosome-scale assembly of the giantPleurodeles waltlgenome.</title>
        <authorList>
            <person name="Brown T."/>
            <person name="Elewa A."/>
            <person name="Iarovenko S."/>
            <person name="Subramanian E."/>
            <person name="Araus A.J."/>
            <person name="Petzold A."/>
            <person name="Susuki M."/>
            <person name="Suzuki K.-i.T."/>
            <person name="Hayashi T."/>
            <person name="Toyoda A."/>
            <person name="Oliveira C."/>
            <person name="Osipova E."/>
            <person name="Leigh N.D."/>
            <person name="Simon A."/>
            <person name="Yun M.H."/>
        </authorList>
    </citation>
    <scope>NUCLEOTIDE SEQUENCE</scope>
    <source>
        <strain evidence="2">20211129_DDA</strain>
        <tissue evidence="2">Liver</tissue>
    </source>
</reference>
<gene>
    <name evidence="2" type="ORF">NDU88_005836</name>
</gene>
<protein>
    <submittedName>
        <fullName evidence="2">Uncharacterized protein</fullName>
    </submittedName>
</protein>
<accession>A0AAV7UJ97</accession>
<keyword evidence="3" id="KW-1185">Reference proteome</keyword>
<dbReference type="Proteomes" id="UP001066276">
    <property type="component" value="Chromosome 3_1"/>
</dbReference>
<sequence>MDGQDPKEEDAEQKVPLGRAAEEKATEQRNAKRRDTLGSEIRREAAIAMGERQSDLVFFFHPLPGPRGKRVGIEEKIGVDLVFIFPPLPGPCGKRVGIEEEIGIC</sequence>